<keyword evidence="7" id="KW-1185">Reference proteome</keyword>
<comment type="caution">
    <text evidence="6">The sequence shown here is derived from an EMBL/GenBank/DDBJ whole genome shotgun (WGS) entry which is preliminary data.</text>
</comment>
<reference evidence="6" key="1">
    <citation type="submission" date="2023-05" db="EMBL/GenBank/DDBJ databases">
        <authorList>
            <person name="Stuckert A."/>
        </authorList>
    </citation>
    <scope>NUCLEOTIDE SEQUENCE</scope>
</reference>
<keyword evidence="1" id="KW-0547">Nucleotide-binding</keyword>
<organism evidence="6 7">
    <name type="scientific">Staurois parvus</name>
    <dbReference type="NCBI Taxonomy" id="386267"/>
    <lineage>
        <taxon>Eukaryota</taxon>
        <taxon>Metazoa</taxon>
        <taxon>Chordata</taxon>
        <taxon>Craniata</taxon>
        <taxon>Vertebrata</taxon>
        <taxon>Euteleostomi</taxon>
        <taxon>Amphibia</taxon>
        <taxon>Batrachia</taxon>
        <taxon>Anura</taxon>
        <taxon>Neobatrachia</taxon>
        <taxon>Ranoidea</taxon>
        <taxon>Ranidae</taxon>
        <taxon>Staurois</taxon>
    </lineage>
</organism>
<dbReference type="SUPFAM" id="SSF52540">
    <property type="entry name" value="P-loop containing nucleoside triphosphate hydrolases"/>
    <property type="match status" value="1"/>
</dbReference>
<gene>
    <name evidence="6" type="ORF">SPARVUS_LOCUS9918507</name>
</gene>
<comment type="caution">
    <text evidence="4">Lacks conserved residue(s) required for the propagation of feature annotation.</text>
</comment>
<comment type="similarity">
    <text evidence="4">Belongs to the TRAFAC class myosin-kinesin ATPase superfamily. Myosin family.</text>
</comment>
<dbReference type="PANTHER" id="PTHR13140:SF381">
    <property type="entry name" value="UNCONVENTIONAL MYOSIN-IG"/>
    <property type="match status" value="1"/>
</dbReference>
<dbReference type="InterPro" id="IPR027417">
    <property type="entry name" value="P-loop_NTPase"/>
</dbReference>
<dbReference type="PANTHER" id="PTHR13140">
    <property type="entry name" value="MYOSIN"/>
    <property type="match status" value="1"/>
</dbReference>
<dbReference type="EMBL" id="CATNWA010015509">
    <property type="protein sequence ID" value="CAI9583987.1"/>
    <property type="molecule type" value="Genomic_DNA"/>
</dbReference>
<evidence type="ECO:0000259" key="5">
    <source>
        <dbReference type="PROSITE" id="PS51456"/>
    </source>
</evidence>
<feature type="domain" description="Myosin motor" evidence="5">
    <location>
        <begin position="1"/>
        <end position="130"/>
    </location>
</feature>
<keyword evidence="3 4" id="KW-0009">Actin-binding</keyword>
<evidence type="ECO:0000313" key="7">
    <source>
        <dbReference type="Proteomes" id="UP001162483"/>
    </source>
</evidence>
<dbReference type="InterPro" id="IPR001609">
    <property type="entry name" value="Myosin_head_motor_dom-like"/>
</dbReference>
<dbReference type="Gene3D" id="1.20.120.720">
    <property type="entry name" value="Myosin VI head, motor domain, U50 subdomain"/>
    <property type="match status" value="1"/>
</dbReference>
<evidence type="ECO:0000256" key="3">
    <source>
        <dbReference type="ARBA" id="ARBA00023203"/>
    </source>
</evidence>
<accession>A0ABN9EKJ3</accession>
<keyword evidence="4" id="KW-0518">Myosin</keyword>
<protein>
    <recommendedName>
        <fullName evidence="5">Myosin motor domain-containing protein</fullName>
    </recommendedName>
</protein>
<dbReference type="PROSITE" id="PS51456">
    <property type="entry name" value="MYOSIN_MOTOR"/>
    <property type="match status" value="1"/>
</dbReference>
<keyword evidence="2" id="KW-0067">ATP-binding</keyword>
<name>A0ABN9EKJ3_9NEOB</name>
<dbReference type="Proteomes" id="UP001162483">
    <property type="component" value="Unassembled WGS sequence"/>
</dbReference>
<dbReference type="Pfam" id="PF00063">
    <property type="entry name" value="Myosin_head"/>
    <property type="match status" value="1"/>
</dbReference>
<sequence>MVLDSMKVIGFTEEEVDSVYKILAAILHLGNLCFEMDSDCVVLEDEDLVQYIAELTCCNPEAVRKTLLFRTVAAGGGEIIEKGHGVKEAAYAREACAKAFYERLFCWIVGRINSIIEVKNYDARIHGKNT</sequence>
<evidence type="ECO:0000256" key="2">
    <source>
        <dbReference type="ARBA" id="ARBA00022840"/>
    </source>
</evidence>
<evidence type="ECO:0000256" key="1">
    <source>
        <dbReference type="ARBA" id="ARBA00022741"/>
    </source>
</evidence>
<evidence type="ECO:0000313" key="6">
    <source>
        <dbReference type="EMBL" id="CAI9583987.1"/>
    </source>
</evidence>
<evidence type="ECO:0000256" key="4">
    <source>
        <dbReference type="PROSITE-ProRule" id="PRU00782"/>
    </source>
</evidence>
<proteinExistence type="inferred from homology"/>
<keyword evidence="4" id="KW-0505">Motor protein</keyword>
<feature type="non-terminal residue" evidence="6">
    <location>
        <position position="130"/>
    </location>
</feature>